<gene>
    <name evidence="1" type="ORF">DYU05_03985</name>
</gene>
<evidence type="ECO:0000313" key="2">
    <source>
        <dbReference type="Proteomes" id="UP000260823"/>
    </source>
</evidence>
<evidence type="ECO:0000313" key="1">
    <source>
        <dbReference type="EMBL" id="RFZ84775.1"/>
    </source>
</evidence>
<comment type="caution">
    <text evidence="1">The sequence shown here is derived from an EMBL/GenBank/DDBJ whole genome shotgun (WGS) entry which is preliminary data.</text>
</comment>
<dbReference type="OrthoDB" id="793813at2"/>
<dbReference type="EMBL" id="QWDE01000001">
    <property type="protein sequence ID" value="RFZ84775.1"/>
    <property type="molecule type" value="Genomic_DNA"/>
</dbReference>
<reference evidence="1 2" key="1">
    <citation type="submission" date="2018-08" db="EMBL/GenBank/DDBJ databases">
        <title>Mucilaginibacter terrae sp. nov., isolated from manganese diggings.</title>
        <authorList>
            <person name="Huang Y."/>
            <person name="Zhou Z."/>
        </authorList>
    </citation>
    <scope>NUCLEOTIDE SEQUENCE [LARGE SCALE GENOMIC DNA]</scope>
    <source>
        <strain evidence="1 2">ZH6</strain>
    </source>
</reference>
<protein>
    <recommendedName>
        <fullName evidence="3">AAA+ ATPase domain-containing protein</fullName>
    </recommendedName>
</protein>
<dbReference type="SUPFAM" id="SSF52540">
    <property type="entry name" value="P-loop containing nucleoside triphosphate hydrolases"/>
    <property type="match status" value="1"/>
</dbReference>
<keyword evidence="2" id="KW-1185">Reference proteome</keyword>
<dbReference type="Proteomes" id="UP000260823">
    <property type="component" value="Unassembled WGS sequence"/>
</dbReference>
<dbReference type="InterPro" id="IPR027417">
    <property type="entry name" value="P-loop_NTPase"/>
</dbReference>
<dbReference type="AlphaFoldDB" id="A0A3E2NUU8"/>
<sequence length="191" mass="21791">MASKTRDLHVTGIVVGRKGTGKSTKLAKIASAYPADSKVLIIDVNGSPAYNQFKEITINQVKLLRKGVVRLLGTPSTETLLIIARDFRDGLVIFEDCTKYIEGNVRPEIKTFLVDHRMFRVDLIFTFHSLKRVPPFFWEMISYVTLLKTQETFSQGMYRNRVPNYEKVLAAFNKVNAHPDNYYSITVETLI</sequence>
<evidence type="ECO:0008006" key="3">
    <source>
        <dbReference type="Google" id="ProtNLM"/>
    </source>
</evidence>
<organism evidence="1 2">
    <name type="scientific">Mucilaginibacter terrenus</name>
    <dbReference type="NCBI Taxonomy" id="2482727"/>
    <lineage>
        <taxon>Bacteria</taxon>
        <taxon>Pseudomonadati</taxon>
        <taxon>Bacteroidota</taxon>
        <taxon>Sphingobacteriia</taxon>
        <taxon>Sphingobacteriales</taxon>
        <taxon>Sphingobacteriaceae</taxon>
        <taxon>Mucilaginibacter</taxon>
    </lineage>
</organism>
<dbReference type="Gene3D" id="3.40.50.300">
    <property type="entry name" value="P-loop containing nucleotide triphosphate hydrolases"/>
    <property type="match status" value="1"/>
</dbReference>
<dbReference type="RefSeq" id="WP_117381677.1">
    <property type="nucleotide sequence ID" value="NZ_QWDE01000001.1"/>
</dbReference>
<name>A0A3E2NUU8_9SPHI</name>
<accession>A0A3E2NUU8</accession>
<proteinExistence type="predicted"/>